<dbReference type="GO" id="GO:0016829">
    <property type="term" value="F:lyase activity"/>
    <property type="evidence" value="ECO:0007669"/>
    <property type="project" value="UniProtKB-KW"/>
</dbReference>
<comment type="caution">
    <text evidence="1">The sequence shown here is derived from an EMBL/GenBank/DDBJ whole genome shotgun (WGS) entry which is preliminary data.</text>
</comment>
<keyword evidence="2" id="KW-1185">Reference proteome</keyword>
<protein>
    <submittedName>
        <fullName evidence="1">Phenylalanine ammonia-lyase</fullName>
    </submittedName>
</protein>
<evidence type="ECO:0000313" key="1">
    <source>
        <dbReference type="EMBL" id="KNZ47639.1"/>
    </source>
</evidence>
<organism evidence="1 2">
    <name type="scientific">Puccinia sorghi</name>
    <dbReference type="NCBI Taxonomy" id="27349"/>
    <lineage>
        <taxon>Eukaryota</taxon>
        <taxon>Fungi</taxon>
        <taxon>Dikarya</taxon>
        <taxon>Basidiomycota</taxon>
        <taxon>Pucciniomycotina</taxon>
        <taxon>Pucciniomycetes</taxon>
        <taxon>Pucciniales</taxon>
        <taxon>Pucciniaceae</taxon>
        <taxon>Puccinia</taxon>
    </lineage>
</organism>
<dbReference type="EMBL" id="LAVV01011567">
    <property type="protein sequence ID" value="KNZ47639.1"/>
    <property type="molecule type" value="Genomic_DNA"/>
</dbReference>
<reference evidence="1 2" key="1">
    <citation type="submission" date="2015-08" db="EMBL/GenBank/DDBJ databases">
        <title>Next Generation Sequencing and Analysis of the Genome of Puccinia sorghi L Schw, the Causal Agent of Maize Common Rust.</title>
        <authorList>
            <person name="Rochi L."/>
            <person name="Burguener G."/>
            <person name="Darino M."/>
            <person name="Turjanski A."/>
            <person name="Kreff E."/>
            <person name="Dieguez M.J."/>
            <person name="Sacco F."/>
        </authorList>
    </citation>
    <scope>NUCLEOTIDE SEQUENCE [LARGE SCALE GENOMIC DNA]</scope>
    <source>
        <strain evidence="1 2">RO10H11247</strain>
    </source>
</reference>
<name>A0A0L6UGE6_9BASI</name>
<keyword evidence="1" id="KW-0456">Lyase</keyword>
<sequence>MASHLNCIFQALDLRVFELRFNKMFGAHFPEEVTEIIVSQSPKGSMEGTLKGIIDWFCS</sequence>
<dbReference type="AlphaFoldDB" id="A0A0L6UGE6"/>
<accession>A0A0L6UGE6</accession>
<feature type="non-terminal residue" evidence="1">
    <location>
        <position position="59"/>
    </location>
</feature>
<dbReference type="VEuPathDB" id="FungiDB:VP01_6263g1"/>
<dbReference type="Proteomes" id="UP000037035">
    <property type="component" value="Unassembled WGS sequence"/>
</dbReference>
<gene>
    <name evidence="1" type="ORF">VP01_6263g1</name>
</gene>
<proteinExistence type="predicted"/>
<evidence type="ECO:0000313" key="2">
    <source>
        <dbReference type="Proteomes" id="UP000037035"/>
    </source>
</evidence>